<dbReference type="SUPFAM" id="SSF54427">
    <property type="entry name" value="NTF2-like"/>
    <property type="match status" value="1"/>
</dbReference>
<gene>
    <name evidence="1" type="ORF">JI741_17285</name>
</gene>
<evidence type="ECO:0000313" key="1">
    <source>
        <dbReference type="EMBL" id="MBL0742986.1"/>
    </source>
</evidence>
<sequence>MPSLNAAHAADKWAIVSKGNISIKTHGLSLSALETEITDLESRECDAVRKRDTLMLMRLWSRDFTLQEKQDEIINSKNGLPNYISLTRMIETITILDNNTVSTSGFELFREIRADRKSNPEETRKYFHIWTRKNDLWKLTTKRAG</sequence>
<comment type="caution">
    <text evidence="1">The sequence shown here is derived from an EMBL/GenBank/DDBJ whole genome shotgun (WGS) entry which is preliminary data.</text>
</comment>
<dbReference type="InterPro" id="IPR032710">
    <property type="entry name" value="NTF2-like_dom_sf"/>
</dbReference>
<organism evidence="1 2">
    <name type="scientific">Chryseolinea lacunae</name>
    <dbReference type="NCBI Taxonomy" id="2801331"/>
    <lineage>
        <taxon>Bacteria</taxon>
        <taxon>Pseudomonadati</taxon>
        <taxon>Bacteroidota</taxon>
        <taxon>Cytophagia</taxon>
        <taxon>Cytophagales</taxon>
        <taxon>Fulvivirgaceae</taxon>
        <taxon>Chryseolinea</taxon>
    </lineage>
</organism>
<protein>
    <submittedName>
        <fullName evidence="1">Nuclear transport factor 2 family protein</fullName>
    </submittedName>
</protein>
<dbReference type="Gene3D" id="3.10.450.50">
    <property type="match status" value="1"/>
</dbReference>
<dbReference type="RefSeq" id="WP_202011784.1">
    <property type="nucleotide sequence ID" value="NZ_JAERRB010000005.1"/>
</dbReference>
<accession>A0ABS1KXF7</accession>
<dbReference type="EMBL" id="JAERRB010000005">
    <property type="protein sequence ID" value="MBL0742986.1"/>
    <property type="molecule type" value="Genomic_DNA"/>
</dbReference>
<evidence type="ECO:0000313" key="2">
    <source>
        <dbReference type="Proteomes" id="UP000613030"/>
    </source>
</evidence>
<proteinExistence type="predicted"/>
<keyword evidence="2" id="KW-1185">Reference proteome</keyword>
<dbReference type="Proteomes" id="UP000613030">
    <property type="component" value="Unassembled WGS sequence"/>
</dbReference>
<reference evidence="1 2" key="1">
    <citation type="submission" date="2021-01" db="EMBL/GenBank/DDBJ databases">
        <title>Chryseolinea sp. Jin1 Genome sequencing and assembly.</title>
        <authorList>
            <person name="Kim I."/>
        </authorList>
    </citation>
    <scope>NUCLEOTIDE SEQUENCE [LARGE SCALE GENOMIC DNA]</scope>
    <source>
        <strain evidence="1 2">Jin1</strain>
    </source>
</reference>
<name>A0ABS1KXF7_9BACT</name>